<evidence type="ECO:0000313" key="3">
    <source>
        <dbReference type="EMBL" id="WOB50962.1"/>
    </source>
</evidence>
<accession>A0AAU0BDD8</accession>
<dbReference type="Proteomes" id="UP001302716">
    <property type="component" value="Chromosome"/>
</dbReference>
<dbReference type="EMBL" id="CP103836">
    <property type="protein sequence ID" value="WOB50962.1"/>
    <property type="molecule type" value="Genomic_DNA"/>
</dbReference>
<feature type="region of interest" description="Disordered" evidence="1">
    <location>
        <begin position="235"/>
        <end position="262"/>
    </location>
</feature>
<keyword evidence="2" id="KW-1133">Transmembrane helix</keyword>
<name>A0AAU0BDD8_9XANT</name>
<evidence type="ECO:0000313" key="4">
    <source>
        <dbReference type="Proteomes" id="UP001302716"/>
    </source>
</evidence>
<keyword evidence="2" id="KW-0812">Transmembrane</keyword>
<organism evidence="3 4">
    <name type="scientific">Xanthomonas hydrangeae</name>
    <dbReference type="NCBI Taxonomy" id="2775159"/>
    <lineage>
        <taxon>Bacteria</taxon>
        <taxon>Pseudomonadati</taxon>
        <taxon>Pseudomonadota</taxon>
        <taxon>Gammaproteobacteria</taxon>
        <taxon>Lysobacterales</taxon>
        <taxon>Lysobacteraceae</taxon>
        <taxon>Xanthomonas</taxon>
    </lineage>
</organism>
<dbReference type="RefSeq" id="WP_316697108.1">
    <property type="nucleotide sequence ID" value="NZ_CP103836.1"/>
</dbReference>
<reference evidence="3 4" key="1">
    <citation type="submission" date="2022-08" db="EMBL/GenBank/DDBJ databases">
        <title>Whole genome sequencing-based tracing of a 2022 introduction and outbreak of Xanthomonas hortorum pv. pelargonii.</title>
        <authorList>
            <person name="Iruegas-Bocardo F."/>
            <person name="Weisberg A.K."/>
            <person name="Riutta E.R."/>
            <person name="Kilday K."/>
            <person name="Bonkowski J.C."/>
            <person name="Creswell T."/>
            <person name="Daughtrey M.L."/>
            <person name="Rane K."/>
            <person name="Grunwald N.J."/>
            <person name="Chang J.H."/>
            <person name="Putnam M.L."/>
        </authorList>
    </citation>
    <scope>NUCLEOTIDE SEQUENCE [LARGE SCALE GENOMIC DNA]</scope>
    <source>
        <strain evidence="3 4">22-323</strain>
    </source>
</reference>
<protein>
    <submittedName>
        <fullName evidence="3">Uncharacterized protein</fullName>
    </submittedName>
</protein>
<dbReference type="AlphaFoldDB" id="A0AAU0BDD8"/>
<proteinExistence type="predicted"/>
<evidence type="ECO:0000256" key="2">
    <source>
        <dbReference type="SAM" id="Phobius"/>
    </source>
</evidence>
<evidence type="ECO:0000256" key="1">
    <source>
        <dbReference type="SAM" id="MobiDB-lite"/>
    </source>
</evidence>
<gene>
    <name evidence="3" type="ORF">NYR97_06150</name>
</gene>
<sequence length="262" mass="29064">MLTTLTNLYPQISAWLNDNEGVVGAAIFAATVLFGWASGIFSALRRRPKFDMSLIEGPTFCCTYPTGNMRGQYEAHRTGVALYLSISNIGSAPSNIGGISIGYHWHLRPFSSQWLKYTIGWFWLSNQSVALEDFQVAIGKSIKVYPFLTQRNHLSPVQTDTFLDVGRSTNGVVYFEQSESWGGCFPTTKKGHVRLKVRVRDVFGGKHTSTFYVPAVAPEDARKYCPAFGKTLSELNGEQAPDDASNNSFKPNPLRGSASFRR</sequence>
<keyword evidence="2" id="KW-0472">Membrane</keyword>
<keyword evidence="4" id="KW-1185">Reference proteome</keyword>
<feature type="transmembrane region" description="Helical" evidence="2">
    <location>
        <begin position="22"/>
        <end position="44"/>
    </location>
</feature>